<gene>
    <name evidence="3" type="ORF">SAMN05444487_111102</name>
</gene>
<evidence type="ECO:0000313" key="3">
    <source>
        <dbReference type="EMBL" id="SDX17754.1"/>
    </source>
</evidence>
<feature type="chain" id="PRO_5038829021" evidence="1">
    <location>
        <begin position="20"/>
        <end position="207"/>
    </location>
</feature>
<organism evidence="3 4">
    <name type="scientific">Marininema mesophilum</name>
    <dbReference type="NCBI Taxonomy" id="1048340"/>
    <lineage>
        <taxon>Bacteria</taxon>
        <taxon>Bacillati</taxon>
        <taxon>Bacillota</taxon>
        <taxon>Bacilli</taxon>
        <taxon>Bacillales</taxon>
        <taxon>Thermoactinomycetaceae</taxon>
        <taxon>Marininema</taxon>
    </lineage>
</organism>
<name>A0A1H2ZLL2_9BACL</name>
<keyword evidence="4" id="KW-1185">Reference proteome</keyword>
<evidence type="ECO:0000256" key="1">
    <source>
        <dbReference type="SAM" id="SignalP"/>
    </source>
</evidence>
<dbReference type="Gene3D" id="3.40.50.1110">
    <property type="entry name" value="SGNH hydrolase"/>
    <property type="match status" value="1"/>
</dbReference>
<evidence type="ECO:0000259" key="2">
    <source>
        <dbReference type="Pfam" id="PF13472"/>
    </source>
</evidence>
<dbReference type="AlphaFoldDB" id="A0A1H2ZLL2"/>
<feature type="signal peptide" evidence="1">
    <location>
        <begin position="1"/>
        <end position="19"/>
    </location>
</feature>
<dbReference type="Pfam" id="PF13472">
    <property type="entry name" value="Lipase_GDSL_2"/>
    <property type="match status" value="1"/>
</dbReference>
<dbReference type="InterPro" id="IPR036514">
    <property type="entry name" value="SGNH_hydro_sf"/>
</dbReference>
<evidence type="ECO:0000313" key="4">
    <source>
        <dbReference type="Proteomes" id="UP000198534"/>
    </source>
</evidence>
<accession>A0A1H2ZLL2</accession>
<dbReference type="InterPro" id="IPR013830">
    <property type="entry name" value="SGNH_hydro"/>
</dbReference>
<dbReference type="PROSITE" id="PS51257">
    <property type="entry name" value="PROKAR_LIPOPROTEIN"/>
    <property type="match status" value="1"/>
</dbReference>
<keyword evidence="1" id="KW-0732">Signal</keyword>
<proteinExistence type="predicted"/>
<protein>
    <submittedName>
        <fullName evidence="3">Lysophospholipase L1</fullName>
    </submittedName>
</protein>
<dbReference type="EMBL" id="FNNQ01000011">
    <property type="protein sequence ID" value="SDX17754.1"/>
    <property type="molecule type" value="Genomic_DNA"/>
</dbReference>
<reference evidence="3 4" key="1">
    <citation type="submission" date="2016-10" db="EMBL/GenBank/DDBJ databases">
        <authorList>
            <person name="de Groot N.N."/>
        </authorList>
    </citation>
    <scope>NUCLEOTIDE SEQUENCE [LARGE SCALE GENOMIC DNA]</scope>
    <source>
        <strain evidence="3 4">DSM 45610</strain>
    </source>
</reference>
<sequence length="207" mass="23015">MKKLFMGLLVAILALTVVACGGKQNGDAYGGKEDTNKTSSNLYYGDSLFKGLPEVAGKENVITSDGGTPMFALKDVDKIVSKKPKDLYFLLGLNSLYFPVKDPVNKTLTDYEKLIKTLKEKSPEMKIHVLSVPPVTAKALQKEPKFKNIPRLNKGLKALSKKENVDYIDLSGLLKDQSDLRGKDGVHFTKEFYQKLLDDLENNKKSQ</sequence>
<dbReference type="RefSeq" id="WP_091740946.1">
    <property type="nucleotide sequence ID" value="NZ_FNNQ01000011.1"/>
</dbReference>
<dbReference type="STRING" id="1048340.SAMN05444487_111102"/>
<feature type="domain" description="SGNH hydrolase-type esterase" evidence="2">
    <location>
        <begin position="77"/>
        <end position="194"/>
    </location>
</feature>
<dbReference type="Proteomes" id="UP000198534">
    <property type="component" value="Unassembled WGS sequence"/>
</dbReference>
<dbReference type="OrthoDB" id="1652311at2"/>
<dbReference type="SUPFAM" id="SSF52266">
    <property type="entry name" value="SGNH hydrolase"/>
    <property type="match status" value="1"/>
</dbReference>